<evidence type="ECO:0000259" key="2">
    <source>
        <dbReference type="Pfam" id="PF03771"/>
    </source>
</evidence>
<dbReference type="Proteomes" id="UP000498740">
    <property type="component" value="Unassembled WGS sequence"/>
</dbReference>
<evidence type="ECO:0000313" key="3">
    <source>
        <dbReference type="EMBL" id="GFN02178.1"/>
    </source>
</evidence>
<evidence type="ECO:0000256" key="1">
    <source>
        <dbReference type="SAM" id="MobiDB-lite"/>
    </source>
</evidence>
<comment type="caution">
    <text evidence="3">The sequence shown here is derived from an EMBL/GenBank/DDBJ whole genome shotgun (WGS) entry which is preliminary data.</text>
</comment>
<accession>A0A7J0CIS7</accession>
<dbReference type="Pfam" id="PF03771">
    <property type="entry name" value="SPDY"/>
    <property type="match status" value="1"/>
</dbReference>
<gene>
    <name evidence="3" type="ORF">Smic_07340</name>
</gene>
<dbReference type="EMBL" id="BLWD01000001">
    <property type="protein sequence ID" value="GFN02178.1"/>
    <property type="molecule type" value="Genomic_DNA"/>
</dbReference>
<protein>
    <recommendedName>
        <fullName evidence="2">DUF317 domain-containing protein</fullName>
    </recommendedName>
</protein>
<dbReference type="InterPro" id="IPR005523">
    <property type="entry name" value="DUF317_SPDY"/>
</dbReference>
<evidence type="ECO:0000313" key="4">
    <source>
        <dbReference type="Proteomes" id="UP000498740"/>
    </source>
</evidence>
<organism evidence="3 4">
    <name type="scientific">Streptomyces microflavus</name>
    <name type="common">Streptomyces lipmanii</name>
    <dbReference type="NCBI Taxonomy" id="1919"/>
    <lineage>
        <taxon>Bacteria</taxon>
        <taxon>Bacillati</taxon>
        <taxon>Actinomycetota</taxon>
        <taxon>Actinomycetes</taxon>
        <taxon>Kitasatosporales</taxon>
        <taxon>Streptomycetaceae</taxon>
        <taxon>Streptomyces</taxon>
    </lineage>
</organism>
<feature type="region of interest" description="Disordered" evidence="1">
    <location>
        <begin position="117"/>
        <end position="144"/>
    </location>
</feature>
<sequence length="144" mass="15717">MTVATTRPYGFATTIEDLRLHEWSLGPGQPCDVTDLFRAKDFHFIVDDRADVHVASKDGRFYLGWYPKGRRGSPREGWKLVVTGTGDEPGYQASFDRETPAAVVAAAVARVLETARPVDASNSGARASQPRSPAQGGPSQWARK</sequence>
<feature type="compositionally biased region" description="Polar residues" evidence="1">
    <location>
        <begin position="120"/>
        <end position="132"/>
    </location>
</feature>
<reference evidence="3 4" key="1">
    <citation type="submission" date="2020-05" db="EMBL/GenBank/DDBJ databases">
        <title>Whole genome shotgun sequence of Streptomyces microflavus NBRC 13062.</title>
        <authorList>
            <person name="Komaki H."/>
            <person name="Tamura T."/>
        </authorList>
    </citation>
    <scope>NUCLEOTIDE SEQUENCE [LARGE SCALE GENOMIC DNA]</scope>
    <source>
        <strain evidence="3 4">NBRC 13062</strain>
    </source>
</reference>
<dbReference type="AlphaFoldDB" id="A0A7J0CIS7"/>
<proteinExistence type="predicted"/>
<feature type="domain" description="DUF317" evidence="2">
    <location>
        <begin position="56"/>
        <end position="114"/>
    </location>
</feature>
<name>A0A7J0CIS7_STRMI</name>